<organism evidence="1 2">
    <name type="scientific">Riccia fluitans</name>
    <dbReference type="NCBI Taxonomy" id="41844"/>
    <lineage>
        <taxon>Eukaryota</taxon>
        <taxon>Viridiplantae</taxon>
        <taxon>Streptophyta</taxon>
        <taxon>Embryophyta</taxon>
        <taxon>Marchantiophyta</taxon>
        <taxon>Marchantiopsida</taxon>
        <taxon>Marchantiidae</taxon>
        <taxon>Marchantiales</taxon>
        <taxon>Ricciaceae</taxon>
        <taxon>Riccia</taxon>
    </lineage>
</organism>
<sequence length="246" mass="27921">MTKSLEQEAVKVGLRISGNKTKIMRIEYAATNRPVMVGQQQLEEVDKFTYLGSVLTNDGDADHDVACEIAKVGAVFQRLLPIWLTQKINLTTKIHLLNSIVIPTAIYASETWKTSAKIERRLNVAQQRWLRRILQVSYQDCITNEEIHRQTATRPLKEIVAERRIRLAGHIPCQQPTRLVKATITWAPPRGKRKQGRPQTTWHRTFIDDLKTLNMSMKPKLLQLTNLAGEFLLPHTPNGAGGSKSK</sequence>
<dbReference type="PANTHER" id="PTHR47027">
    <property type="entry name" value="REVERSE TRANSCRIPTASE DOMAIN-CONTAINING PROTEIN"/>
    <property type="match status" value="1"/>
</dbReference>
<comment type="caution">
    <text evidence="1">The sequence shown here is derived from an EMBL/GenBank/DDBJ whole genome shotgun (WGS) entry which is preliminary data.</text>
</comment>
<dbReference type="PANTHER" id="PTHR47027:SF25">
    <property type="entry name" value="REVERSE TRANSCRIPTASE DOMAIN-CONTAINING PROTEIN"/>
    <property type="match status" value="1"/>
</dbReference>
<evidence type="ECO:0000313" key="2">
    <source>
        <dbReference type="Proteomes" id="UP001605036"/>
    </source>
</evidence>
<name>A0ABD1XTU0_9MARC</name>
<dbReference type="Proteomes" id="UP001605036">
    <property type="component" value="Unassembled WGS sequence"/>
</dbReference>
<keyword evidence="2" id="KW-1185">Reference proteome</keyword>
<evidence type="ECO:0008006" key="3">
    <source>
        <dbReference type="Google" id="ProtNLM"/>
    </source>
</evidence>
<dbReference type="AlphaFoldDB" id="A0ABD1XTU0"/>
<protein>
    <recommendedName>
        <fullName evidence="3">Reverse transcriptase</fullName>
    </recommendedName>
</protein>
<accession>A0ABD1XTU0</accession>
<dbReference type="EMBL" id="JBHFFA010000007">
    <property type="protein sequence ID" value="KAL2612209.1"/>
    <property type="molecule type" value="Genomic_DNA"/>
</dbReference>
<gene>
    <name evidence="1" type="ORF">R1flu_023901</name>
</gene>
<proteinExistence type="predicted"/>
<evidence type="ECO:0000313" key="1">
    <source>
        <dbReference type="EMBL" id="KAL2612209.1"/>
    </source>
</evidence>
<reference evidence="1 2" key="1">
    <citation type="submission" date="2024-09" db="EMBL/GenBank/DDBJ databases">
        <title>Chromosome-scale assembly of Riccia fluitans.</title>
        <authorList>
            <person name="Paukszto L."/>
            <person name="Sawicki J."/>
            <person name="Karawczyk K."/>
            <person name="Piernik-Szablinska J."/>
            <person name="Szczecinska M."/>
            <person name="Mazdziarz M."/>
        </authorList>
    </citation>
    <scope>NUCLEOTIDE SEQUENCE [LARGE SCALE GENOMIC DNA]</scope>
    <source>
        <strain evidence="1">Rf_01</strain>
        <tissue evidence="1">Aerial parts of the thallus</tissue>
    </source>
</reference>